<accession>A0AA88EG43</accession>
<dbReference type="Proteomes" id="UP001187192">
    <property type="component" value="Unassembled WGS sequence"/>
</dbReference>
<evidence type="ECO:0000313" key="2">
    <source>
        <dbReference type="Proteomes" id="UP001187192"/>
    </source>
</evidence>
<name>A0AA88EG43_FICCA</name>
<proteinExistence type="predicted"/>
<evidence type="ECO:0000313" key="1">
    <source>
        <dbReference type="EMBL" id="GMN74277.1"/>
    </source>
</evidence>
<gene>
    <name evidence="1" type="ORF">TIFTF001_053824</name>
</gene>
<organism evidence="1 2">
    <name type="scientific">Ficus carica</name>
    <name type="common">Common fig</name>
    <dbReference type="NCBI Taxonomy" id="3494"/>
    <lineage>
        <taxon>Eukaryota</taxon>
        <taxon>Viridiplantae</taxon>
        <taxon>Streptophyta</taxon>
        <taxon>Embryophyta</taxon>
        <taxon>Tracheophyta</taxon>
        <taxon>Spermatophyta</taxon>
        <taxon>Magnoliopsida</taxon>
        <taxon>eudicotyledons</taxon>
        <taxon>Gunneridae</taxon>
        <taxon>Pentapetalae</taxon>
        <taxon>rosids</taxon>
        <taxon>fabids</taxon>
        <taxon>Rosales</taxon>
        <taxon>Moraceae</taxon>
        <taxon>Ficeae</taxon>
        <taxon>Ficus</taxon>
    </lineage>
</organism>
<sequence length="59" mass="6404">MSGFGMEIRVGFRDGGLGSGFQIEVGVGFQDGGRISRPEASAGFMVRVRFRNRNRGQVP</sequence>
<dbReference type="AlphaFoldDB" id="A0AA88EG43"/>
<dbReference type="EMBL" id="BTGU01013437">
    <property type="protein sequence ID" value="GMN74277.1"/>
    <property type="molecule type" value="Genomic_DNA"/>
</dbReference>
<reference evidence="1" key="1">
    <citation type="submission" date="2023-07" db="EMBL/GenBank/DDBJ databases">
        <title>draft genome sequence of fig (Ficus carica).</title>
        <authorList>
            <person name="Takahashi T."/>
            <person name="Nishimura K."/>
        </authorList>
    </citation>
    <scope>NUCLEOTIDE SEQUENCE</scope>
</reference>
<protein>
    <submittedName>
        <fullName evidence="1">Uncharacterized protein</fullName>
    </submittedName>
</protein>
<comment type="caution">
    <text evidence="1">The sequence shown here is derived from an EMBL/GenBank/DDBJ whole genome shotgun (WGS) entry which is preliminary data.</text>
</comment>
<keyword evidence="2" id="KW-1185">Reference proteome</keyword>